<evidence type="ECO:0000313" key="3">
    <source>
        <dbReference type="EMBL" id="GAA3104357.1"/>
    </source>
</evidence>
<feature type="compositionally biased region" description="Low complexity" evidence="2">
    <location>
        <begin position="63"/>
        <end position="84"/>
    </location>
</feature>
<organism evidence="3 4">
    <name type="scientific">Streptomyces rectiviolaceus</name>
    <dbReference type="NCBI Taxonomy" id="332591"/>
    <lineage>
        <taxon>Bacteria</taxon>
        <taxon>Bacillati</taxon>
        <taxon>Actinomycetota</taxon>
        <taxon>Actinomycetes</taxon>
        <taxon>Kitasatosporales</taxon>
        <taxon>Streptomycetaceae</taxon>
        <taxon>Streptomyces</taxon>
    </lineage>
</organism>
<reference evidence="4" key="1">
    <citation type="journal article" date="2019" name="Int. J. Syst. Evol. Microbiol.">
        <title>The Global Catalogue of Microorganisms (GCM) 10K type strain sequencing project: providing services to taxonomists for standard genome sequencing and annotation.</title>
        <authorList>
            <consortium name="The Broad Institute Genomics Platform"/>
            <consortium name="The Broad Institute Genome Sequencing Center for Infectious Disease"/>
            <person name="Wu L."/>
            <person name="Ma J."/>
        </authorList>
    </citation>
    <scope>NUCLEOTIDE SEQUENCE [LARGE SCALE GENOMIC DNA]</scope>
    <source>
        <strain evidence="4">JCM 9092</strain>
    </source>
</reference>
<feature type="coiled-coil region" evidence="1">
    <location>
        <begin position="30"/>
        <end position="57"/>
    </location>
</feature>
<feature type="compositionally biased region" description="Basic residues" evidence="2">
    <location>
        <begin position="94"/>
        <end position="106"/>
    </location>
</feature>
<dbReference type="Gene3D" id="1.10.10.10">
    <property type="entry name" value="Winged helix-like DNA-binding domain superfamily/Winged helix DNA-binding domain"/>
    <property type="match status" value="1"/>
</dbReference>
<keyword evidence="4" id="KW-1185">Reference proteome</keyword>
<evidence type="ECO:0000256" key="1">
    <source>
        <dbReference type="SAM" id="Coils"/>
    </source>
</evidence>
<sequence>MSDVQPETAGVQAQYAARVGADLETNRKEQERVGAEVAALQEQLQVLENDHALLLSMQQALGSTSTPAAAAKKTSPVKKAVPAPRASAGNSRGARTKKPTATKPKPKTKDEDKSKGEGKAAKSAPASTEKKPAAPAAGPTLVELIDSHLGQQSEPRSAAEITTALAQARPERTIKTTVVRTTVEGLVAKGRAQRTKQGSSVFYTAAAPEEKSAAPQPETSTG</sequence>
<feature type="region of interest" description="Disordered" evidence="2">
    <location>
        <begin position="190"/>
        <end position="222"/>
    </location>
</feature>
<proteinExistence type="predicted"/>
<evidence type="ECO:0000256" key="2">
    <source>
        <dbReference type="SAM" id="MobiDB-lite"/>
    </source>
</evidence>
<dbReference type="RefSeq" id="WP_344521343.1">
    <property type="nucleotide sequence ID" value="NZ_BAAAUG010000042.1"/>
</dbReference>
<protein>
    <submittedName>
        <fullName evidence="3">Gamma-butyrolactone-binding regulator SlbR</fullName>
    </submittedName>
</protein>
<feature type="compositionally biased region" description="Basic and acidic residues" evidence="2">
    <location>
        <begin position="107"/>
        <end position="120"/>
    </location>
</feature>
<dbReference type="EMBL" id="BAAAUG010000042">
    <property type="protein sequence ID" value="GAA3104357.1"/>
    <property type="molecule type" value="Genomic_DNA"/>
</dbReference>
<comment type="caution">
    <text evidence="3">The sequence shown here is derived from an EMBL/GenBank/DDBJ whole genome shotgun (WGS) entry which is preliminary data.</text>
</comment>
<keyword evidence="1" id="KW-0175">Coiled coil</keyword>
<feature type="region of interest" description="Disordered" evidence="2">
    <location>
        <begin position="62"/>
        <end position="160"/>
    </location>
</feature>
<accession>A0ABP6MDU9</accession>
<gene>
    <name evidence="3" type="primary">slbR</name>
    <name evidence="3" type="ORF">GCM10010449_29270</name>
</gene>
<dbReference type="InterPro" id="IPR036388">
    <property type="entry name" value="WH-like_DNA-bd_sf"/>
</dbReference>
<dbReference type="Proteomes" id="UP001501637">
    <property type="component" value="Unassembled WGS sequence"/>
</dbReference>
<evidence type="ECO:0000313" key="4">
    <source>
        <dbReference type="Proteomes" id="UP001501637"/>
    </source>
</evidence>
<name>A0ABP6MDU9_9ACTN</name>